<dbReference type="EMBL" id="ON189047">
    <property type="protein sequence ID" value="URA07186.1"/>
    <property type="molecule type" value="Genomic_DNA"/>
</dbReference>
<sequence>MNPHPNQESLLREPVSAPAQDESFGSGREVKNLAAQSKKTLAREILRLRALLQALKGTAQGMASAAVANQFQHREAFALMAYIQRGAPEGEAAEVIHIWNSRDGVTPFIVHIGAKSYEHDIKSMSRPHFDLPATATHKWETRTDAKMMEAFGRTLDLAVKLGRIEPTKADDIRGNAEVAESWNYRIGLRDLSTGNYTDEDQLRDPGPKVTEAAANA</sequence>
<name>A0A9E7E238_9CAUD</name>
<feature type="region of interest" description="Disordered" evidence="1">
    <location>
        <begin position="1"/>
        <end position="26"/>
    </location>
</feature>
<protein>
    <submittedName>
        <fullName evidence="2">Uncharacterized protein</fullName>
    </submittedName>
</protein>
<evidence type="ECO:0000313" key="2">
    <source>
        <dbReference type="EMBL" id="URA07186.1"/>
    </source>
</evidence>
<evidence type="ECO:0000256" key="1">
    <source>
        <dbReference type="SAM" id="MobiDB-lite"/>
    </source>
</evidence>
<proteinExistence type="predicted"/>
<dbReference type="Proteomes" id="UP001056460">
    <property type="component" value="Segment"/>
</dbReference>
<feature type="region of interest" description="Disordered" evidence="1">
    <location>
        <begin position="193"/>
        <end position="216"/>
    </location>
</feature>
<accession>A0A9E7E238</accession>
<evidence type="ECO:0000313" key="3">
    <source>
        <dbReference type="Proteomes" id="UP001056460"/>
    </source>
</evidence>
<keyword evidence="3" id="KW-1185">Reference proteome</keyword>
<reference evidence="2" key="1">
    <citation type="journal article" date="2022" name="Viruses">
        <title>Isolation of novel Xanthomonas phages for the plant pathogens X. translucens and X. campestris.</title>
        <authorList>
            <person name="Erdrich S.H."/>
            <person name="Sharma V."/>
            <person name="Schurr U."/>
            <person name="Arsova B."/>
            <person name="Frunzke J."/>
        </authorList>
    </citation>
    <scope>NUCLEOTIDE SEQUENCE</scope>
</reference>
<organism evidence="2 3">
    <name type="scientific">Xanthomonas phage Mallos</name>
    <dbReference type="NCBI Taxonomy" id="2939131"/>
    <lineage>
        <taxon>Viruses</taxon>
        <taxon>Duplodnaviria</taxon>
        <taxon>Heunggongvirae</taxon>
        <taxon>Uroviricota</taxon>
        <taxon>Caudoviricetes</taxon>
        <taxon>Mesyanzhinovviridae</taxon>
        <taxon>Bradleyvirinae</taxon>
        <taxon>Mallosvirus</taxon>
        <taxon>Mallosvirus mallos</taxon>
    </lineage>
</organism>
<gene>
    <name evidence="2" type="ORF">Mallos_BL60078</name>
</gene>